<evidence type="ECO:0000259" key="2">
    <source>
        <dbReference type="Pfam" id="PF13635"/>
    </source>
</evidence>
<evidence type="ECO:0000313" key="3">
    <source>
        <dbReference type="EMBL" id="MBB3838457.1"/>
    </source>
</evidence>
<dbReference type="Pfam" id="PF13635">
    <property type="entry name" value="DUF4143"/>
    <property type="match status" value="1"/>
</dbReference>
<dbReference type="InterPro" id="IPR027417">
    <property type="entry name" value="P-loop_NTPase"/>
</dbReference>
<sequence>MYIPRNIDSELENWRVAKLRKPLLLRGARQVGKSAAVRQCAQKFDFFIELNFDENPRYKGIFEQNLGIDEIIELIQAATNTPLVPGKTLLFLDEIQTCIPAISSLRYFYEKAPDLHVIAAGSLLEFVLSEIPSFGVGRIRSLFMYPLDFEEFLGAFNEQILLKTLRNASPEKPLPDLLHDKLKYYFKRFLVVGGMPEVVRNYAQNNDILETQRVIDDLIVSFESDFAKYKNRVPVARIREVFNAVVRQTGAQFTYSYPQATLTNVQIKEALDLLQRAGLAHSVTHSAANGLPIGAEINSKKRKWMLFDTGIMQRILGLSIGDLLLEDTLEVINKGAIAEQHVALELIKSQSPYQQVQLYYWHRDAKSSQAEIDFVVQKHSDIIPVEVKAGSRGSMQSMYIFLKEKQSRYGIRFSLENFSSLPSIMVFPLYAVKNAMHTQVPQT</sequence>
<gene>
    <name evidence="3" type="ORF">FHS57_002462</name>
</gene>
<dbReference type="Pfam" id="PF13173">
    <property type="entry name" value="AAA_14"/>
    <property type="match status" value="1"/>
</dbReference>
<evidence type="ECO:0000259" key="1">
    <source>
        <dbReference type="Pfam" id="PF13173"/>
    </source>
</evidence>
<dbReference type="Proteomes" id="UP000541352">
    <property type="component" value="Unassembled WGS sequence"/>
</dbReference>
<accession>A0A7W6EQI7</accession>
<protein>
    <recommendedName>
        <fullName evidence="5">ATP-binding protein</fullName>
    </recommendedName>
</protein>
<comment type="caution">
    <text evidence="3">The sequence shown here is derived from an EMBL/GenBank/DDBJ whole genome shotgun (WGS) entry which is preliminary data.</text>
</comment>
<feature type="domain" description="AAA" evidence="1">
    <location>
        <begin position="20"/>
        <end position="153"/>
    </location>
</feature>
<dbReference type="EMBL" id="JACIBY010000004">
    <property type="protein sequence ID" value="MBB3838457.1"/>
    <property type="molecule type" value="Genomic_DNA"/>
</dbReference>
<dbReference type="PANTHER" id="PTHR33295">
    <property type="entry name" value="ATPASE"/>
    <property type="match status" value="1"/>
</dbReference>
<dbReference type="InterPro" id="IPR041682">
    <property type="entry name" value="AAA_14"/>
</dbReference>
<dbReference type="Gene3D" id="3.40.50.300">
    <property type="entry name" value="P-loop containing nucleotide triphosphate hydrolases"/>
    <property type="match status" value="1"/>
</dbReference>
<evidence type="ECO:0000313" key="4">
    <source>
        <dbReference type="Proteomes" id="UP000541352"/>
    </source>
</evidence>
<dbReference type="SUPFAM" id="SSF52540">
    <property type="entry name" value="P-loop containing nucleoside triphosphate hydrolases"/>
    <property type="match status" value="1"/>
</dbReference>
<name>A0A7W6EQI7_9BACT</name>
<dbReference type="InterPro" id="IPR025420">
    <property type="entry name" value="DUF4143"/>
</dbReference>
<reference evidence="3 4" key="1">
    <citation type="submission" date="2020-08" db="EMBL/GenBank/DDBJ databases">
        <title>Genomic Encyclopedia of Type Strains, Phase IV (KMG-IV): sequencing the most valuable type-strain genomes for metagenomic binning, comparative biology and taxonomic classification.</title>
        <authorList>
            <person name="Goeker M."/>
        </authorList>
    </citation>
    <scope>NUCLEOTIDE SEQUENCE [LARGE SCALE GENOMIC DNA]</scope>
    <source>
        <strain evidence="3 4">DSM 17976</strain>
    </source>
</reference>
<dbReference type="AlphaFoldDB" id="A0A7W6EQI7"/>
<feature type="domain" description="DUF4143" evidence="2">
    <location>
        <begin position="223"/>
        <end position="390"/>
    </location>
</feature>
<proteinExistence type="predicted"/>
<organism evidence="3 4">
    <name type="scientific">Runella defluvii</name>
    <dbReference type="NCBI Taxonomy" id="370973"/>
    <lineage>
        <taxon>Bacteria</taxon>
        <taxon>Pseudomonadati</taxon>
        <taxon>Bacteroidota</taxon>
        <taxon>Cytophagia</taxon>
        <taxon>Cytophagales</taxon>
        <taxon>Spirosomataceae</taxon>
        <taxon>Runella</taxon>
    </lineage>
</organism>
<evidence type="ECO:0008006" key="5">
    <source>
        <dbReference type="Google" id="ProtNLM"/>
    </source>
</evidence>
<dbReference type="RefSeq" id="WP_183973910.1">
    <property type="nucleotide sequence ID" value="NZ_JACIBY010000004.1"/>
</dbReference>
<keyword evidence="4" id="KW-1185">Reference proteome</keyword>
<dbReference type="PANTHER" id="PTHR33295:SF7">
    <property type="entry name" value="ATPASE"/>
    <property type="match status" value="1"/>
</dbReference>